<organism evidence="2 3">
    <name type="scientific">Escherichia coli O7:K1 (strain IAI39 / ExPEC)</name>
    <dbReference type="NCBI Taxonomy" id="585057"/>
    <lineage>
        <taxon>Bacteria</taxon>
        <taxon>Pseudomonadati</taxon>
        <taxon>Pseudomonadota</taxon>
        <taxon>Gammaproteobacteria</taxon>
        <taxon>Enterobacterales</taxon>
        <taxon>Enterobacteriaceae</taxon>
        <taxon>Escherichia</taxon>
    </lineage>
</organism>
<accession>A0A0H3MKD0</accession>
<dbReference type="RefSeq" id="WP_000032587.1">
    <property type="nucleotide sequence ID" value="NC_011750.1"/>
</dbReference>
<name>A0A0H3MKD0_ECO7I</name>
<protein>
    <submittedName>
        <fullName evidence="2">Uncharacterized protein</fullName>
    </submittedName>
</protein>
<dbReference type="EMBL" id="CU928164">
    <property type="protein sequence ID" value="CAR19310.1"/>
    <property type="molecule type" value="Genomic_DNA"/>
</dbReference>
<dbReference type="InterPro" id="IPR024399">
    <property type="entry name" value="DUF2628"/>
</dbReference>
<keyword evidence="1" id="KW-0472">Membrane</keyword>
<gene>
    <name evidence="2" type="primary">yigF</name>
    <name evidence="2" type="ordered locus">ECIAI39_3191</name>
</gene>
<dbReference type="Pfam" id="PF10947">
    <property type="entry name" value="DUF2628"/>
    <property type="match status" value="1"/>
</dbReference>
<feature type="transmembrane region" description="Helical" evidence="1">
    <location>
        <begin position="78"/>
        <end position="107"/>
    </location>
</feature>
<dbReference type="PATRIC" id="fig|585057.6.peg.3313"/>
<evidence type="ECO:0000256" key="1">
    <source>
        <dbReference type="SAM" id="Phobius"/>
    </source>
</evidence>
<feature type="transmembrane region" description="Helical" evidence="1">
    <location>
        <begin position="52"/>
        <end position="72"/>
    </location>
</feature>
<reference evidence="3" key="1">
    <citation type="journal article" date="2009" name="PLoS Genet.">
        <title>Organised genome dynamics in the Escherichia coli species results in highly diverse adaptive paths.</title>
        <authorList>
            <person name="Touchon M."/>
            <person name="Hoede C."/>
            <person name="Tenaillon O."/>
            <person name="Barbe V."/>
            <person name="Baeriswyl S."/>
            <person name="Bidet P."/>
            <person name="Bingen E."/>
            <person name="Bonacorsi S."/>
            <person name="Bouchier C."/>
            <person name="Bouvet O."/>
            <person name="Calteau A."/>
            <person name="Chiapello H."/>
            <person name="Clermont O."/>
            <person name="Cruveiller S."/>
            <person name="Danchin A."/>
            <person name="Diard M."/>
            <person name="Dossat C."/>
            <person name="Karoui M.E."/>
            <person name="Frapy E."/>
            <person name="Garry L."/>
            <person name="Ghigo J.M."/>
            <person name="Gilles A.M."/>
            <person name="Johnson J."/>
            <person name="Le Bouguenec C."/>
            <person name="Lescat M."/>
            <person name="Mangenot S."/>
            <person name="Martinez-Jehanne V."/>
            <person name="Matic I."/>
            <person name="Nassif X."/>
            <person name="Oztas S."/>
            <person name="Petit M.A."/>
            <person name="Pichon C."/>
            <person name="Rouy Z."/>
            <person name="Ruf C.S."/>
            <person name="Schneider D."/>
            <person name="Tourret J."/>
            <person name="Vacherie B."/>
            <person name="Vallenet D."/>
            <person name="Medigue C."/>
            <person name="Rocha E.P.C."/>
            <person name="Denamur E."/>
        </authorList>
    </citation>
    <scope>NUCLEOTIDE SEQUENCE [LARGE SCALE GENOMIC DNA]</scope>
    <source>
        <strain evidence="3">IAI39 / ExPEC</strain>
    </source>
</reference>
<dbReference type="AlphaFoldDB" id="A0A0H3MKD0"/>
<evidence type="ECO:0000313" key="3">
    <source>
        <dbReference type="Proteomes" id="UP000000749"/>
    </source>
</evidence>
<evidence type="ECO:0000313" key="2">
    <source>
        <dbReference type="EMBL" id="CAR19310.1"/>
    </source>
</evidence>
<keyword evidence="1" id="KW-0812">Transmembrane</keyword>
<proteinExistence type="predicted"/>
<keyword evidence="1" id="KW-1133">Transmembrane helix</keyword>
<dbReference type="Proteomes" id="UP000000749">
    <property type="component" value="Chromosome"/>
</dbReference>
<dbReference type="HOGENOM" id="CLU_137392_0_0_6"/>
<sequence length="126" mass="14579">MSKEYMNDGSLSEKWKYRFNFYDQHGFPGFWGATPEYKAAFKTLKVRQRLTIQMNFIAFFCSWIYLFVLGLWKKAIIVLLLGILSLFVGALIGVNILGIAVAAYVAVNTNKWFYEKEVKGLNTWSL</sequence>
<dbReference type="KEGG" id="ect:ECIAI39_3191"/>